<organism evidence="1 2">
    <name type="scientific">Hominisplanchenecus murintestinalis</name>
    <dbReference type="NCBI Taxonomy" id="2941517"/>
    <lineage>
        <taxon>Bacteria</taxon>
        <taxon>Bacillati</taxon>
        <taxon>Bacillota</taxon>
        <taxon>Clostridia</taxon>
        <taxon>Lachnospirales</taxon>
        <taxon>Lachnospiraceae</taxon>
        <taxon>Hominisplanchenecus</taxon>
    </lineage>
</organism>
<dbReference type="EMBL" id="SRZB01000158">
    <property type="protein sequence ID" value="TGX92735.1"/>
    <property type="molecule type" value="Genomic_DNA"/>
</dbReference>
<dbReference type="Proteomes" id="UP000307720">
    <property type="component" value="Unassembled WGS sequence"/>
</dbReference>
<sequence length="122" mass="13110">MEAQFNFLSELAGEAGIEIDDEIRKGILNGGEDAVKAIAQLQEKILKKQEESEKEFKKGGKKNTEAVGAGTEEAKPEVVSKTGSVMQQSADTANSYYMQFRNVGSNMMSGVALGMTSNSNLV</sequence>
<gene>
    <name evidence="1" type="ORF">E5357_17910</name>
</gene>
<comment type="caution">
    <text evidence="1">The sequence shown here is derived from an EMBL/GenBank/DDBJ whole genome shotgun (WGS) entry which is preliminary data.</text>
</comment>
<name>A0AC61QUV4_9FIRM</name>
<keyword evidence="2" id="KW-1185">Reference proteome</keyword>
<accession>A0AC61QUV4</accession>
<protein>
    <submittedName>
        <fullName evidence="1">Uncharacterized protein</fullName>
    </submittedName>
</protein>
<reference evidence="1" key="1">
    <citation type="submission" date="2019-04" db="EMBL/GenBank/DDBJ databases">
        <title>Microbes associate with the intestines of laboratory mice.</title>
        <authorList>
            <person name="Navarre W."/>
            <person name="Wong E."/>
            <person name="Huang K."/>
            <person name="Tropini C."/>
            <person name="Ng K."/>
            <person name="Yu B."/>
        </authorList>
    </citation>
    <scope>NUCLEOTIDE SEQUENCE</scope>
    <source>
        <strain evidence="1">NM72_1-8</strain>
    </source>
</reference>
<feature type="non-terminal residue" evidence="1">
    <location>
        <position position="122"/>
    </location>
</feature>
<proteinExistence type="predicted"/>
<evidence type="ECO:0000313" key="2">
    <source>
        <dbReference type="Proteomes" id="UP000307720"/>
    </source>
</evidence>
<evidence type="ECO:0000313" key="1">
    <source>
        <dbReference type="EMBL" id="TGX92735.1"/>
    </source>
</evidence>